<dbReference type="EMBL" id="JARJCM010000002">
    <property type="protein sequence ID" value="KAJ7046596.1"/>
    <property type="molecule type" value="Genomic_DNA"/>
</dbReference>
<dbReference type="PROSITE" id="PS50012">
    <property type="entry name" value="RCC1_3"/>
    <property type="match status" value="1"/>
</dbReference>
<dbReference type="SUPFAM" id="SSF50985">
    <property type="entry name" value="RCC1/BLIP-II"/>
    <property type="match status" value="1"/>
</dbReference>
<dbReference type="Gene3D" id="2.130.10.30">
    <property type="entry name" value="Regulator of chromosome condensation 1/beta-lactamase-inhibitor protein II"/>
    <property type="match status" value="1"/>
</dbReference>
<keyword evidence="3" id="KW-1185">Reference proteome</keyword>
<name>A0AAD6XFX7_9AGAR</name>
<reference evidence="2" key="1">
    <citation type="submission" date="2023-03" db="EMBL/GenBank/DDBJ databases">
        <title>Massive genome expansion in bonnet fungi (Mycena s.s.) driven by repeated elements and novel gene families across ecological guilds.</title>
        <authorList>
            <consortium name="Lawrence Berkeley National Laboratory"/>
            <person name="Harder C.B."/>
            <person name="Miyauchi S."/>
            <person name="Viragh M."/>
            <person name="Kuo A."/>
            <person name="Thoen E."/>
            <person name="Andreopoulos B."/>
            <person name="Lu D."/>
            <person name="Skrede I."/>
            <person name="Drula E."/>
            <person name="Henrissat B."/>
            <person name="Morin E."/>
            <person name="Kohler A."/>
            <person name="Barry K."/>
            <person name="LaButti K."/>
            <person name="Morin E."/>
            <person name="Salamov A."/>
            <person name="Lipzen A."/>
            <person name="Mereny Z."/>
            <person name="Hegedus B."/>
            <person name="Baldrian P."/>
            <person name="Stursova M."/>
            <person name="Weitz H."/>
            <person name="Taylor A."/>
            <person name="Grigoriev I.V."/>
            <person name="Nagy L.G."/>
            <person name="Martin F."/>
            <person name="Kauserud H."/>
        </authorList>
    </citation>
    <scope>NUCLEOTIDE SEQUENCE</scope>
    <source>
        <strain evidence="2">CBHHK200</strain>
    </source>
</reference>
<protein>
    <submittedName>
        <fullName evidence="2">Regulator of chromosome condensation 1/beta-lactamase-inhibitor protein II</fullName>
    </submittedName>
</protein>
<dbReference type="InterPro" id="IPR053245">
    <property type="entry name" value="MitoProcess-Associated"/>
</dbReference>
<dbReference type="InterPro" id="IPR009091">
    <property type="entry name" value="RCC1/BLIP-II"/>
</dbReference>
<sequence>MLKGARGIRRLHRAARGPYRKLIPNQIGLLTASSVLAASALWYSQHTTIHNDAPLPFTPEKKNLEWSGGFPSTQNKTDTLTTLVWGSNRASVLSPLLPGSVTIKKPFAPDWLNDVALRDLALHEDHAACVDARGDVYQWGEGYASRTLEDGPTRTLSGKDIIKLQLSNNRVFALSKSGTIYILDANASKQVLDKPISTWWKFWASPQRLDFAQLTPQTAFGWGEKFTSISAGRDHLLALTSTGRTFSCPINKNANVCGQLGFNAPSLVSPYNVPKSLASSSYDAATSLGPATDRDSQDSDDSGIRFCTTLYEIPILKGVEMAQVTAGARSSFARTPSGKVLAWGANEHGQLGLGTTSISDVITIPSEVVLWPTRSQQATTRCLDVSAGGDLTGYTIERTPANDEATIVELLMCGDGQWGGLGNNVYSSAQVSPLRVKTISGLVEYNDATRRRQSIPLRSISISPTGHVLATLEPVSGDRDVHAWGRNQDYELGNGKKAGVSSPMPVVDASNGRLLLQRKRAREVRDLEGRICARGIEVEQDIAVGCGCSSVYWRLV</sequence>
<dbReference type="InterPro" id="IPR000408">
    <property type="entry name" value="Reg_chr_condens"/>
</dbReference>
<comment type="caution">
    <text evidence="2">The sequence shown here is derived from an EMBL/GenBank/DDBJ whole genome shotgun (WGS) entry which is preliminary data.</text>
</comment>
<dbReference type="PANTHER" id="PTHR47563">
    <property type="entry name" value="PROTEIN FMP25, MITOCHONDRIAL"/>
    <property type="match status" value="1"/>
</dbReference>
<evidence type="ECO:0000256" key="1">
    <source>
        <dbReference type="PROSITE-ProRule" id="PRU00235"/>
    </source>
</evidence>
<dbReference type="GO" id="GO:0034551">
    <property type="term" value="P:mitochondrial respiratory chain complex III assembly"/>
    <property type="evidence" value="ECO:0007669"/>
    <property type="project" value="TreeGrafter"/>
</dbReference>
<gene>
    <name evidence="2" type="ORF">C8F04DRAFT_1061065</name>
</gene>
<organism evidence="2 3">
    <name type="scientific">Mycena alexandri</name>
    <dbReference type="NCBI Taxonomy" id="1745969"/>
    <lineage>
        <taxon>Eukaryota</taxon>
        <taxon>Fungi</taxon>
        <taxon>Dikarya</taxon>
        <taxon>Basidiomycota</taxon>
        <taxon>Agaricomycotina</taxon>
        <taxon>Agaricomycetes</taxon>
        <taxon>Agaricomycetidae</taxon>
        <taxon>Agaricales</taxon>
        <taxon>Marasmiineae</taxon>
        <taxon>Mycenaceae</taxon>
        <taxon>Mycena</taxon>
    </lineage>
</organism>
<feature type="repeat" description="RCC1" evidence="1">
    <location>
        <begin position="338"/>
        <end position="398"/>
    </location>
</feature>
<evidence type="ECO:0000313" key="2">
    <source>
        <dbReference type="EMBL" id="KAJ7046596.1"/>
    </source>
</evidence>
<proteinExistence type="predicted"/>
<dbReference type="Pfam" id="PF00415">
    <property type="entry name" value="RCC1"/>
    <property type="match status" value="1"/>
</dbReference>
<dbReference type="GO" id="GO:0005743">
    <property type="term" value="C:mitochondrial inner membrane"/>
    <property type="evidence" value="ECO:0007669"/>
    <property type="project" value="TreeGrafter"/>
</dbReference>
<dbReference type="PANTHER" id="PTHR47563:SF1">
    <property type="entry name" value="PROTEIN FMP25, MITOCHONDRIAL"/>
    <property type="match status" value="1"/>
</dbReference>
<dbReference type="AlphaFoldDB" id="A0AAD6XFX7"/>
<dbReference type="Proteomes" id="UP001218188">
    <property type="component" value="Unassembled WGS sequence"/>
</dbReference>
<accession>A0AAD6XFX7</accession>
<evidence type="ECO:0000313" key="3">
    <source>
        <dbReference type="Proteomes" id="UP001218188"/>
    </source>
</evidence>